<organism evidence="1 3">
    <name type="scientific">Alkalihalobacillus alcalophilus ATCC 27647 = CGMCC 1.3604</name>
    <dbReference type="NCBI Taxonomy" id="1218173"/>
    <lineage>
        <taxon>Bacteria</taxon>
        <taxon>Bacillati</taxon>
        <taxon>Bacillota</taxon>
        <taxon>Bacilli</taxon>
        <taxon>Bacillales</taxon>
        <taxon>Bacillaceae</taxon>
        <taxon>Alkalihalobacillus</taxon>
    </lineage>
</organism>
<evidence type="ECO:0000313" key="4">
    <source>
        <dbReference type="Proteomes" id="UP000297014"/>
    </source>
</evidence>
<accession>A0A094WQI8</accession>
<dbReference type="Proteomes" id="UP000297014">
    <property type="component" value="Unassembled WGS sequence"/>
</dbReference>
<dbReference type="EMBL" id="JALP01000191">
    <property type="protein sequence ID" value="THG89867.1"/>
    <property type="molecule type" value="Genomic_DNA"/>
</dbReference>
<dbReference type="Proteomes" id="UP000002754">
    <property type="component" value="Unassembled WGS sequence"/>
</dbReference>
<dbReference type="AlphaFoldDB" id="A0A094WQI8"/>
<evidence type="ECO:0000313" key="1">
    <source>
        <dbReference type="EMBL" id="KGA98268.1"/>
    </source>
</evidence>
<reference evidence="2 4" key="2">
    <citation type="submission" date="2014-01" db="EMBL/GenBank/DDBJ databases">
        <title>Draft genome sequencing of Bacillus alcalophilus CGMCC 1.3604.</title>
        <authorList>
            <person name="Yang J."/>
            <person name="Diao L."/>
            <person name="Yang S."/>
        </authorList>
    </citation>
    <scope>NUCLEOTIDE SEQUENCE [LARGE SCALE GENOMIC DNA]</scope>
    <source>
        <strain evidence="2 4">CGMCC 1.3604</strain>
    </source>
</reference>
<dbReference type="OrthoDB" id="2971867at2"/>
<evidence type="ECO:0000313" key="2">
    <source>
        <dbReference type="EMBL" id="THG89867.1"/>
    </source>
</evidence>
<gene>
    <name evidence="2" type="ORF">AJ85_14315</name>
    <name evidence="1" type="ORF">BALCAV_0204970</name>
</gene>
<comment type="caution">
    <text evidence="1">The sequence shown here is derived from an EMBL/GenBank/DDBJ whole genome shotgun (WGS) entry which is preliminary data.</text>
</comment>
<proteinExistence type="predicted"/>
<dbReference type="RefSeq" id="WP_040323619.1">
    <property type="nucleotide sequence ID" value="NZ_ALPT02000012.1"/>
</dbReference>
<dbReference type="EMBL" id="ALPT02000012">
    <property type="protein sequence ID" value="KGA98268.1"/>
    <property type="molecule type" value="Genomic_DNA"/>
</dbReference>
<dbReference type="eggNOG" id="ENOG5033CGR">
    <property type="taxonomic scope" value="Bacteria"/>
</dbReference>
<dbReference type="STRING" id="1218173.BALCAV_0204970"/>
<name>A0A094WQI8_ALKAL</name>
<evidence type="ECO:0000313" key="3">
    <source>
        <dbReference type="Proteomes" id="UP000002754"/>
    </source>
</evidence>
<keyword evidence="3" id="KW-1185">Reference proteome</keyword>
<sequence length="75" mass="8881">MLGFLLTSKEVQEVEYLLKRELEEILLDLTDPRIDNVVKGAMVEKYDIVYGIYKRFVSPADRIKYALPRAKREYQ</sequence>
<protein>
    <submittedName>
        <fullName evidence="1">Uncharacterized protein</fullName>
    </submittedName>
</protein>
<reference evidence="1 3" key="1">
    <citation type="journal article" date="2014" name="Genome Announc.">
        <title>Draft Genome Sequence of Bacillus alcalophilus AV1934, a Classic Alkaliphile Isolated from Human Feces in 1934.</title>
        <authorList>
            <person name="Attie O."/>
            <person name="Jayaprakash A."/>
            <person name="Shah H."/>
            <person name="Paulsen I.T."/>
            <person name="Morino M."/>
            <person name="Takahashi Y."/>
            <person name="Narumi I."/>
            <person name="Sachidanandam R."/>
            <person name="Satoh K."/>
            <person name="Ito M."/>
            <person name="Krulwich T.A."/>
        </authorList>
    </citation>
    <scope>NUCLEOTIDE SEQUENCE [LARGE SCALE GENOMIC DNA]</scope>
    <source>
        <strain evidence="1 3">AV1934</strain>
    </source>
</reference>